<dbReference type="SUPFAM" id="SSF52540">
    <property type="entry name" value="P-loop containing nucleoside triphosphate hydrolases"/>
    <property type="match status" value="1"/>
</dbReference>
<dbReference type="InterPro" id="IPR003593">
    <property type="entry name" value="AAA+_ATPase"/>
</dbReference>
<dbReference type="eggNOG" id="arCOG00177">
    <property type="taxonomic scope" value="Archaea"/>
</dbReference>
<dbReference type="PROSITE" id="PS50893">
    <property type="entry name" value="ABC_TRANSPORTER_2"/>
    <property type="match status" value="1"/>
</dbReference>
<dbReference type="EnsemblBacteria" id="ABL79190">
    <property type="protein sequence ID" value="ABL79190"/>
    <property type="gene ID" value="Tpen_1795"/>
</dbReference>
<evidence type="ECO:0000256" key="2">
    <source>
        <dbReference type="ARBA" id="ARBA00022840"/>
    </source>
</evidence>
<dbReference type="InterPro" id="IPR015854">
    <property type="entry name" value="ABC_transpr_LolD-like"/>
</dbReference>
<sequence>MPGVIRAVDLVKYLGGIQVVRGVSLDVERSRITVIMGPNGSGKTTLLRMLGLLLPPDGGLLEMDGVNLLSLDEEGRRGFLRRVAFVPQKPVVLTANVYRNIAIPLRLRGLDPRTADAEAWRWLKEVNLEKHAWKSAHSLSGGERQLLALARALALSPDVLLLDEPTSHLDPKNAAFIQRLVKEYVSERGIHCVVVSHNVREAKFLADEILVMVSGRIKARYGPDAPESELLKWI</sequence>
<dbReference type="PROSITE" id="PS00211">
    <property type="entry name" value="ABC_TRANSPORTER_1"/>
    <property type="match status" value="1"/>
</dbReference>
<dbReference type="SMART" id="SM00382">
    <property type="entry name" value="AAA"/>
    <property type="match status" value="1"/>
</dbReference>
<dbReference type="InterPro" id="IPR003439">
    <property type="entry name" value="ABC_transporter-like_ATP-bd"/>
</dbReference>
<accession>A1S160</accession>
<dbReference type="Gene3D" id="3.40.50.300">
    <property type="entry name" value="P-loop containing nucleotide triphosphate hydrolases"/>
    <property type="match status" value="1"/>
</dbReference>
<proteinExistence type="predicted"/>
<organism evidence="4 5">
    <name type="scientific">Thermofilum pendens (strain DSM 2475 / Hrk 5)</name>
    <dbReference type="NCBI Taxonomy" id="368408"/>
    <lineage>
        <taxon>Archaea</taxon>
        <taxon>Thermoproteota</taxon>
        <taxon>Thermoprotei</taxon>
        <taxon>Thermofilales</taxon>
        <taxon>Thermofilaceae</taxon>
        <taxon>Thermofilum</taxon>
    </lineage>
</organism>
<dbReference type="InterPro" id="IPR017871">
    <property type="entry name" value="ABC_transporter-like_CS"/>
</dbReference>
<evidence type="ECO:0000313" key="5">
    <source>
        <dbReference type="Proteomes" id="UP000000641"/>
    </source>
</evidence>
<dbReference type="GO" id="GO:0016887">
    <property type="term" value="F:ATP hydrolysis activity"/>
    <property type="evidence" value="ECO:0007669"/>
    <property type="project" value="InterPro"/>
</dbReference>
<evidence type="ECO:0000256" key="1">
    <source>
        <dbReference type="ARBA" id="ARBA00022741"/>
    </source>
</evidence>
<protein>
    <submittedName>
        <fullName evidence="4">ABC transporter related</fullName>
    </submittedName>
</protein>
<evidence type="ECO:0000259" key="3">
    <source>
        <dbReference type="PROSITE" id="PS50893"/>
    </source>
</evidence>
<dbReference type="Pfam" id="PF00005">
    <property type="entry name" value="ABC_tran"/>
    <property type="match status" value="1"/>
</dbReference>
<dbReference type="EMBL" id="CP000505">
    <property type="protein sequence ID" value="ABL79190.1"/>
    <property type="molecule type" value="Genomic_DNA"/>
</dbReference>
<dbReference type="GO" id="GO:0005886">
    <property type="term" value="C:plasma membrane"/>
    <property type="evidence" value="ECO:0007669"/>
    <property type="project" value="TreeGrafter"/>
</dbReference>
<dbReference type="AlphaFoldDB" id="A1S160"/>
<dbReference type="GO" id="GO:0005524">
    <property type="term" value="F:ATP binding"/>
    <property type="evidence" value="ECO:0007669"/>
    <property type="project" value="UniProtKB-KW"/>
</dbReference>
<dbReference type="HOGENOM" id="CLU_000604_1_22_2"/>
<dbReference type="PANTHER" id="PTHR24220">
    <property type="entry name" value="IMPORT ATP-BINDING PROTEIN"/>
    <property type="match status" value="1"/>
</dbReference>
<dbReference type="PANTHER" id="PTHR24220:SF690">
    <property type="entry name" value="ABC TRANSPORTER, ATP-BINDING PROTEIN"/>
    <property type="match status" value="1"/>
</dbReference>
<dbReference type="KEGG" id="tpe:Tpen_1795"/>
<keyword evidence="2" id="KW-0067">ATP-binding</keyword>
<keyword evidence="1" id="KW-0547">Nucleotide-binding</keyword>
<gene>
    <name evidence="4" type="ordered locus">Tpen_1795</name>
</gene>
<dbReference type="Proteomes" id="UP000000641">
    <property type="component" value="Chromosome"/>
</dbReference>
<dbReference type="STRING" id="368408.Tpen_1795"/>
<feature type="domain" description="ABC transporter" evidence="3">
    <location>
        <begin position="5"/>
        <end position="234"/>
    </location>
</feature>
<dbReference type="GO" id="GO:0022857">
    <property type="term" value="F:transmembrane transporter activity"/>
    <property type="evidence" value="ECO:0007669"/>
    <property type="project" value="TreeGrafter"/>
</dbReference>
<dbReference type="InterPro" id="IPR027417">
    <property type="entry name" value="P-loop_NTPase"/>
</dbReference>
<keyword evidence="5" id="KW-1185">Reference proteome</keyword>
<reference evidence="5" key="1">
    <citation type="journal article" date="2008" name="J. Bacteriol.">
        <title>Genome sequence of Thermofilum pendens reveals an exceptional loss of biosynthetic pathways without genome reduction.</title>
        <authorList>
            <person name="Anderson I."/>
            <person name="Rodriguez J."/>
            <person name="Susanti D."/>
            <person name="Porat I."/>
            <person name="Reich C."/>
            <person name="Ulrich L.E."/>
            <person name="Elkins J.G."/>
            <person name="Mavromatis K."/>
            <person name="Lykidis A."/>
            <person name="Kim E."/>
            <person name="Thompson L.S."/>
            <person name="Nolan M."/>
            <person name="Land M."/>
            <person name="Copeland A."/>
            <person name="Lapidus A."/>
            <person name="Lucas S."/>
            <person name="Detter C."/>
            <person name="Zhulin I.B."/>
            <person name="Olsen G.J."/>
            <person name="Whitman W."/>
            <person name="Mukhopadhyay B."/>
            <person name="Bristow J."/>
            <person name="Kyrpides N."/>
        </authorList>
    </citation>
    <scope>NUCLEOTIDE SEQUENCE [LARGE SCALE GENOMIC DNA]</scope>
    <source>
        <strain evidence="5">DSM 2475 / Hrk 5</strain>
    </source>
</reference>
<evidence type="ECO:0000313" key="4">
    <source>
        <dbReference type="EMBL" id="ABL79190.1"/>
    </source>
</evidence>
<name>A1S160_THEPD</name>